<evidence type="ECO:0000256" key="6">
    <source>
        <dbReference type="ARBA" id="ARBA00022888"/>
    </source>
</evidence>
<dbReference type="EMBL" id="VUNI01000040">
    <property type="protein sequence ID" value="MST76074.1"/>
    <property type="molecule type" value="Genomic_DNA"/>
</dbReference>
<proteinExistence type="inferred from homology"/>
<dbReference type="AlphaFoldDB" id="A0A6L5YUK9"/>
<keyword evidence="4 10" id="KW-0547">Nucleotide-binding</keyword>
<dbReference type="GO" id="GO:0006529">
    <property type="term" value="P:asparagine biosynthetic process"/>
    <property type="evidence" value="ECO:0007669"/>
    <property type="project" value="UniProtKB-KW"/>
</dbReference>
<dbReference type="Pfam" id="PF00733">
    <property type="entry name" value="Asn_synthase"/>
    <property type="match status" value="1"/>
</dbReference>
<evidence type="ECO:0000259" key="12">
    <source>
        <dbReference type="PROSITE" id="PS51278"/>
    </source>
</evidence>
<dbReference type="PANTHER" id="PTHR43284:SF1">
    <property type="entry name" value="ASPARAGINE SYNTHETASE"/>
    <property type="match status" value="1"/>
</dbReference>
<comment type="catalytic activity">
    <reaction evidence="8">
        <text>L-aspartate + L-glutamine + ATP + H2O = L-asparagine + L-glutamate + AMP + diphosphate + H(+)</text>
        <dbReference type="Rhea" id="RHEA:12228"/>
        <dbReference type="ChEBI" id="CHEBI:15377"/>
        <dbReference type="ChEBI" id="CHEBI:15378"/>
        <dbReference type="ChEBI" id="CHEBI:29985"/>
        <dbReference type="ChEBI" id="CHEBI:29991"/>
        <dbReference type="ChEBI" id="CHEBI:30616"/>
        <dbReference type="ChEBI" id="CHEBI:33019"/>
        <dbReference type="ChEBI" id="CHEBI:58048"/>
        <dbReference type="ChEBI" id="CHEBI:58359"/>
        <dbReference type="ChEBI" id="CHEBI:456215"/>
        <dbReference type="EC" id="6.3.5.4"/>
    </reaction>
</comment>
<evidence type="ECO:0000256" key="8">
    <source>
        <dbReference type="ARBA" id="ARBA00048741"/>
    </source>
</evidence>
<keyword evidence="6 9" id="KW-0061">Asparagine biosynthesis</keyword>
<evidence type="ECO:0000313" key="13">
    <source>
        <dbReference type="EMBL" id="MST76074.1"/>
    </source>
</evidence>
<evidence type="ECO:0000256" key="5">
    <source>
        <dbReference type="ARBA" id="ARBA00022840"/>
    </source>
</evidence>
<dbReference type="Proteomes" id="UP000474024">
    <property type="component" value="Unassembled WGS sequence"/>
</dbReference>
<gene>
    <name evidence="13" type="primary">asnB</name>
    <name evidence="13" type="ORF">FYJ75_13980</name>
</gene>
<dbReference type="InterPro" id="IPR033738">
    <property type="entry name" value="AsnB_N"/>
</dbReference>
<evidence type="ECO:0000256" key="2">
    <source>
        <dbReference type="ARBA" id="ARBA00005752"/>
    </source>
</evidence>
<evidence type="ECO:0000256" key="9">
    <source>
        <dbReference type="PIRSR" id="PIRSR001589-1"/>
    </source>
</evidence>
<feature type="active site" description="For GATase activity" evidence="9">
    <location>
        <position position="2"/>
    </location>
</feature>
<comment type="caution">
    <text evidence="13">The sequence shown here is derived from an EMBL/GenBank/DDBJ whole genome shotgun (WGS) entry which is preliminary data.</text>
</comment>
<dbReference type="Pfam" id="PF13537">
    <property type="entry name" value="GATase_7"/>
    <property type="match status" value="1"/>
</dbReference>
<dbReference type="CDD" id="cd01991">
    <property type="entry name" value="Asn_synthase_B_C"/>
    <property type="match status" value="1"/>
</dbReference>
<keyword evidence="9" id="KW-0028">Amino-acid biosynthesis</keyword>
<dbReference type="Gene3D" id="3.60.20.10">
    <property type="entry name" value="Glutamine Phosphoribosylpyrophosphate, subunit 1, domain 1"/>
    <property type="match status" value="1"/>
</dbReference>
<dbReference type="Gene3D" id="3.40.50.620">
    <property type="entry name" value="HUPs"/>
    <property type="match status" value="1"/>
</dbReference>
<evidence type="ECO:0000313" key="14">
    <source>
        <dbReference type="Proteomes" id="UP000474024"/>
    </source>
</evidence>
<dbReference type="InterPro" id="IPR017932">
    <property type="entry name" value="GATase_2_dom"/>
</dbReference>
<accession>A0A6L5YUK9</accession>
<dbReference type="SUPFAM" id="SSF52402">
    <property type="entry name" value="Adenine nucleotide alpha hydrolases-like"/>
    <property type="match status" value="1"/>
</dbReference>
<dbReference type="InterPro" id="IPR029055">
    <property type="entry name" value="Ntn_hydrolases_N"/>
</dbReference>
<dbReference type="InterPro" id="IPR001962">
    <property type="entry name" value="Asn_synthase"/>
</dbReference>
<evidence type="ECO:0000256" key="11">
    <source>
        <dbReference type="PIRSR" id="PIRSR001589-3"/>
    </source>
</evidence>
<feature type="site" description="Important for beta-aspartyl-AMP intermediate formation" evidence="11">
    <location>
        <position position="382"/>
    </location>
</feature>
<keyword evidence="13" id="KW-0436">Ligase</keyword>
<comment type="similarity">
    <text evidence="2">Belongs to the asparagine synthetase family.</text>
</comment>
<keyword evidence="5 10" id="KW-0067">ATP-binding</keyword>
<sequence>MCGIAGFCNHKMNYENQAGSWRTCLEQMRTVLAHRGNDNHGIYLNKTTGLAHSRLSIRDIAGGSQPMTRKLDGHSFTIVYNGEIYNTDELIPELSKNGYIFETTSDTEVILYSYMHFGPEFVRHLNGIFSFAIWDDRLKRLLLYRDRAGVKPLFYTLYDGTLIFGSEPKACFQFPGFTPSVDQKSLQELLSIGPAHTSGCGIFKDLFEVLPGHFLTFSTAGLTDETYWELQSYEHHADYKDTVAHTRFLVEDAITRQMVSDVPVCTFLSGGIDSSIVTAIASRYLKKQGQTLNTFSFDFKGNDIYFQSNSFQPERDLPYVRKMLTWYDTNHSYLECDEETLYHALFTAVDAKDLPCMTDVDSSLLYFCNLVSRQNKVALTGECADEIFGGYPWFYRKELLEKDGFPWSSDITPRTAFLNEDVTKELDLASYSHARYEESKKQAPLLPEESPEDQSRRIIGYLNIKWFMQTLLDRMDRTSMYSGLEARVPFADHRIIEYVFNVPWHMKYQNGVEKTLLRDACSDLLPPELLHRKKSPYPKTYHPGYEKLLIHGMEEILSDPNSPVLPLLDSAKVRQFLSAPAEYGKPWFGQLMAGPQLIAYFIQLNYWMEKYHISI</sequence>
<keyword evidence="7 9" id="KW-0315">Glutamine amidotransferase</keyword>
<dbReference type="NCBIfam" id="TIGR01536">
    <property type="entry name" value="asn_synth_AEB"/>
    <property type="match status" value="1"/>
</dbReference>
<evidence type="ECO:0000256" key="4">
    <source>
        <dbReference type="ARBA" id="ARBA00022741"/>
    </source>
</evidence>
<dbReference type="InterPro" id="IPR006426">
    <property type="entry name" value="Asn_synth_AEB"/>
</dbReference>
<dbReference type="InterPro" id="IPR014729">
    <property type="entry name" value="Rossmann-like_a/b/a_fold"/>
</dbReference>
<name>A0A6L5YUK9_9FIRM</name>
<comment type="pathway">
    <text evidence="1">Amino-acid biosynthesis; L-asparagine biosynthesis; L-asparagine from L-aspartate (L-Gln route): step 1/1.</text>
</comment>
<dbReference type="PANTHER" id="PTHR43284">
    <property type="entry name" value="ASPARAGINE SYNTHETASE (GLUTAMINE-HYDROLYZING)"/>
    <property type="match status" value="1"/>
</dbReference>
<evidence type="ECO:0000256" key="7">
    <source>
        <dbReference type="ARBA" id="ARBA00022962"/>
    </source>
</evidence>
<dbReference type="RefSeq" id="WP_154431032.1">
    <property type="nucleotide sequence ID" value="NZ_VUNI01000040.1"/>
</dbReference>
<dbReference type="EC" id="6.3.5.4" evidence="3"/>
<dbReference type="SUPFAM" id="SSF56235">
    <property type="entry name" value="N-terminal nucleophile aminohydrolases (Ntn hydrolases)"/>
    <property type="match status" value="1"/>
</dbReference>
<feature type="binding site" evidence="10">
    <location>
        <position position="106"/>
    </location>
    <ligand>
        <name>L-glutamine</name>
        <dbReference type="ChEBI" id="CHEBI:58359"/>
    </ligand>
</feature>
<protein>
    <recommendedName>
        <fullName evidence="3">asparagine synthase (glutamine-hydrolyzing)</fullName>
        <ecNumber evidence="3">6.3.5.4</ecNumber>
    </recommendedName>
</protein>
<dbReference type="GO" id="GO:0005829">
    <property type="term" value="C:cytosol"/>
    <property type="evidence" value="ECO:0007669"/>
    <property type="project" value="TreeGrafter"/>
</dbReference>
<evidence type="ECO:0000256" key="10">
    <source>
        <dbReference type="PIRSR" id="PIRSR001589-2"/>
    </source>
</evidence>
<organism evidence="13 14">
    <name type="scientific">Roseburia porci</name>
    <dbReference type="NCBI Taxonomy" id="2605790"/>
    <lineage>
        <taxon>Bacteria</taxon>
        <taxon>Bacillati</taxon>
        <taxon>Bacillota</taxon>
        <taxon>Clostridia</taxon>
        <taxon>Lachnospirales</taxon>
        <taxon>Lachnospiraceae</taxon>
        <taxon>Roseburia</taxon>
    </lineage>
</organism>
<evidence type="ECO:0000256" key="1">
    <source>
        <dbReference type="ARBA" id="ARBA00005187"/>
    </source>
</evidence>
<dbReference type="PIRSF" id="PIRSF001589">
    <property type="entry name" value="Asn_synthetase_glu-h"/>
    <property type="match status" value="1"/>
</dbReference>
<dbReference type="InterPro" id="IPR051786">
    <property type="entry name" value="ASN_synthetase/amidase"/>
</dbReference>
<keyword evidence="14" id="KW-1185">Reference proteome</keyword>
<dbReference type="PROSITE" id="PS51278">
    <property type="entry name" value="GATASE_TYPE_2"/>
    <property type="match status" value="1"/>
</dbReference>
<feature type="domain" description="Glutamine amidotransferase type-2" evidence="12">
    <location>
        <begin position="2"/>
        <end position="220"/>
    </location>
</feature>
<dbReference type="CDD" id="cd00712">
    <property type="entry name" value="AsnB"/>
    <property type="match status" value="1"/>
</dbReference>
<dbReference type="GO" id="GO:0005524">
    <property type="term" value="F:ATP binding"/>
    <property type="evidence" value="ECO:0007669"/>
    <property type="project" value="UniProtKB-KW"/>
</dbReference>
<dbReference type="GO" id="GO:0004066">
    <property type="term" value="F:asparagine synthase (glutamine-hydrolyzing) activity"/>
    <property type="evidence" value="ECO:0007669"/>
    <property type="project" value="UniProtKB-EC"/>
</dbReference>
<reference evidence="13 14" key="1">
    <citation type="submission" date="2019-08" db="EMBL/GenBank/DDBJ databases">
        <title>In-depth cultivation of the pig gut microbiome towards novel bacterial diversity and tailored functional studies.</title>
        <authorList>
            <person name="Wylensek D."/>
            <person name="Hitch T.C.A."/>
            <person name="Clavel T."/>
        </authorList>
    </citation>
    <scope>NUCLEOTIDE SEQUENCE [LARGE SCALE GENOMIC DNA]</scope>
    <source>
        <strain evidence="13 14">MUC/MUC-530-WT-4D</strain>
    </source>
</reference>
<evidence type="ECO:0000256" key="3">
    <source>
        <dbReference type="ARBA" id="ARBA00012737"/>
    </source>
</evidence>